<proteinExistence type="predicted"/>
<gene>
    <name evidence="1" type="ORF">QF206_04295</name>
</gene>
<keyword evidence="2" id="KW-1185">Reference proteome</keyword>
<dbReference type="AlphaFoldDB" id="A0AAW6T7W0"/>
<organism evidence="1 2">
    <name type="scientific">Ruicaihuangia caeni</name>
    <dbReference type="NCBI Taxonomy" id="3042517"/>
    <lineage>
        <taxon>Bacteria</taxon>
        <taxon>Bacillati</taxon>
        <taxon>Actinomycetota</taxon>
        <taxon>Actinomycetes</taxon>
        <taxon>Micrococcales</taxon>
        <taxon>Microbacteriaceae</taxon>
        <taxon>Ruicaihuangia</taxon>
    </lineage>
</organism>
<protein>
    <submittedName>
        <fullName evidence="1">YdeI/OmpD-associated family protein</fullName>
    </submittedName>
</protein>
<reference evidence="1 2" key="1">
    <citation type="submission" date="2023-04" db="EMBL/GenBank/DDBJ databases">
        <title>Klugiella caeni sp. nov. isolated from the sludge of biochemical tank.</title>
        <authorList>
            <person name="Geng K."/>
        </authorList>
    </citation>
    <scope>NUCLEOTIDE SEQUENCE [LARGE SCALE GENOMIC DNA]</scope>
    <source>
        <strain evidence="1 2">YN-L-19</strain>
    </source>
</reference>
<dbReference type="EMBL" id="JASATX010000001">
    <property type="protein sequence ID" value="MDI2098185.1"/>
    <property type="molecule type" value="Genomic_DNA"/>
</dbReference>
<name>A0AAW6T7W0_9MICO</name>
<dbReference type="RefSeq" id="WP_281487936.1">
    <property type="nucleotide sequence ID" value="NZ_JASATX010000001.1"/>
</dbReference>
<dbReference type="Proteomes" id="UP001321506">
    <property type="component" value="Unassembled WGS sequence"/>
</dbReference>
<sequence>MVSFADKPLFHPHTTADWEAYLDGDPSPDGVRLQLRKKNSTAPGIQYAEALDVALCFGWIDGQSARLDDDYMLQSFTPRRSRSPWSQLNREHAERLIREGRMRPAGQAEIDRAKADGRWEAAYRQKDAAVPDDFQAALDASPTAAEFFATLSAQARFAFLFRLMSLKRPETRARRITEYIRLLEQRKALD</sequence>
<comment type="caution">
    <text evidence="1">The sequence shown here is derived from an EMBL/GenBank/DDBJ whole genome shotgun (WGS) entry which is preliminary data.</text>
</comment>
<evidence type="ECO:0000313" key="1">
    <source>
        <dbReference type="EMBL" id="MDI2098185.1"/>
    </source>
</evidence>
<dbReference type="Pfam" id="PF13376">
    <property type="entry name" value="OmdA"/>
    <property type="match status" value="1"/>
</dbReference>
<accession>A0AAW6T7W0</accession>
<evidence type="ECO:0000313" key="2">
    <source>
        <dbReference type="Proteomes" id="UP001321506"/>
    </source>
</evidence>